<dbReference type="Gene3D" id="2.40.160.20">
    <property type="match status" value="1"/>
</dbReference>
<proteinExistence type="predicted"/>
<sequence>MKKVILLLVMMVSVLCVNAQKKGDMAAGAHFVYGTSSDISNFGLGLKFQWNVTDVIRLEPSFNYFFPKDEGLGFKYNMTDFNANVHYLFPLKNEKFLFYPLAGLSYMNVSVKVLGVKASDGKFGFNIGGGGEYRLSDVLSLNLEIKYQIIADFNRPVFGLGVKYRF</sequence>
<dbReference type="InterPro" id="IPR011250">
    <property type="entry name" value="OMP/PagP_B-barrel"/>
</dbReference>
<name>A0ABR7CY42_9BACT</name>
<dbReference type="SUPFAM" id="SSF56925">
    <property type="entry name" value="OMPA-like"/>
    <property type="match status" value="1"/>
</dbReference>
<feature type="domain" description="Outer membrane protein beta-barrel" evidence="3">
    <location>
        <begin position="5"/>
        <end position="166"/>
    </location>
</feature>
<feature type="chain" id="PRO_5045046291" evidence="2">
    <location>
        <begin position="20"/>
        <end position="166"/>
    </location>
</feature>
<dbReference type="InterPro" id="IPR027385">
    <property type="entry name" value="Beta-barrel_OMP"/>
</dbReference>
<feature type="signal peptide" evidence="2">
    <location>
        <begin position="1"/>
        <end position="19"/>
    </location>
</feature>
<protein>
    <submittedName>
        <fullName evidence="4">Porin family protein</fullName>
    </submittedName>
</protein>
<evidence type="ECO:0000313" key="4">
    <source>
        <dbReference type="EMBL" id="MBC5620589.1"/>
    </source>
</evidence>
<dbReference type="EMBL" id="JACOOH010000002">
    <property type="protein sequence ID" value="MBC5620589.1"/>
    <property type="molecule type" value="Genomic_DNA"/>
</dbReference>
<dbReference type="Pfam" id="PF13505">
    <property type="entry name" value="OMP_b-brl"/>
    <property type="match status" value="1"/>
</dbReference>
<gene>
    <name evidence="4" type="ORF">H8S64_05710</name>
</gene>
<evidence type="ECO:0000256" key="2">
    <source>
        <dbReference type="SAM" id="SignalP"/>
    </source>
</evidence>
<reference evidence="4 5" key="1">
    <citation type="submission" date="2020-08" db="EMBL/GenBank/DDBJ databases">
        <title>Genome public.</title>
        <authorList>
            <person name="Liu C."/>
            <person name="Sun Q."/>
        </authorList>
    </citation>
    <scope>NUCLEOTIDE SEQUENCE [LARGE SCALE GENOMIC DNA]</scope>
    <source>
        <strain evidence="4 5">NSJ-56</strain>
    </source>
</reference>
<organism evidence="4 5">
    <name type="scientific">Butyricimonas hominis</name>
    <dbReference type="NCBI Taxonomy" id="2763032"/>
    <lineage>
        <taxon>Bacteria</taxon>
        <taxon>Pseudomonadati</taxon>
        <taxon>Bacteroidota</taxon>
        <taxon>Bacteroidia</taxon>
        <taxon>Bacteroidales</taxon>
        <taxon>Odoribacteraceae</taxon>
        <taxon>Butyricimonas</taxon>
    </lineage>
</organism>
<evidence type="ECO:0000313" key="5">
    <source>
        <dbReference type="Proteomes" id="UP000646484"/>
    </source>
</evidence>
<dbReference type="Proteomes" id="UP000646484">
    <property type="component" value="Unassembled WGS sequence"/>
</dbReference>
<accession>A0ABR7CY42</accession>
<evidence type="ECO:0000256" key="1">
    <source>
        <dbReference type="ARBA" id="ARBA00022729"/>
    </source>
</evidence>
<comment type="caution">
    <text evidence="4">The sequence shown here is derived from an EMBL/GenBank/DDBJ whole genome shotgun (WGS) entry which is preliminary data.</text>
</comment>
<keyword evidence="5" id="KW-1185">Reference proteome</keyword>
<keyword evidence="1 2" id="KW-0732">Signal</keyword>
<evidence type="ECO:0000259" key="3">
    <source>
        <dbReference type="Pfam" id="PF13505"/>
    </source>
</evidence>